<proteinExistence type="predicted"/>
<accession>A0A2C9LVU0</accession>
<dbReference type="Proteomes" id="UP000076420">
    <property type="component" value="Unassembled WGS sequence"/>
</dbReference>
<dbReference type="VEuPathDB" id="VectorBase:BGLAX_028310"/>
<gene>
    <name evidence="2" type="primary">106051027</name>
</gene>
<feature type="compositionally biased region" description="Basic and acidic residues" evidence="1">
    <location>
        <begin position="74"/>
        <end position="95"/>
    </location>
</feature>
<reference evidence="2" key="1">
    <citation type="submission" date="2020-05" db="UniProtKB">
        <authorList>
            <consortium name="EnsemblMetazoa"/>
        </authorList>
    </citation>
    <scope>IDENTIFICATION</scope>
    <source>
        <strain evidence="2">BB02</strain>
    </source>
</reference>
<name>A0A2C9LVU0_BIOGL</name>
<dbReference type="EnsemblMetazoa" id="BGLB035591-RA">
    <property type="protein sequence ID" value="BGLB035591-PA"/>
    <property type="gene ID" value="BGLB035591"/>
</dbReference>
<evidence type="ECO:0000313" key="2">
    <source>
        <dbReference type="EnsemblMetazoa" id="BGLB035591-PA"/>
    </source>
</evidence>
<evidence type="ECO:0000313" key="3">
    <source>
        <dbReference type="Proteomes" id="UP000076420"/>
    </source>
</evidence>
<dbReference type="EnsemblMetazoa" id="BGLB035591-RB">
    <property type="protein sequence ID" value="BGLB035591-PB"/>
    <property type="gene ID" value="BGLB035591"/>
</dbReference>
<evidence type="ECO:0000256" key="1">
    <source>
        <dbReference type="SAM" id="MobiDB-lite"/>
    </source>
</evidence>
<sequence length="170" mass="20147">MDVFRPRSIEEISGQAQMLGIEGKELKKFVESQQRLDLDRCVENEKMALEKEKMALEKEKMALEKEKMAFAAEERKHVREMEEKRLEREQREKSETSTNTSVTQSKVLDKNLKTMTENEDLMYYLELFETTAVASGIPKTKWPLLLTHKLNDKLRMFMIQMRHIHSTDYD</sequence>
<organism evidence="2 3">
    <name type="scientific">Biomphalaria glabrata</name>
    <name type="common">Bloodfluke planorb</name>
    <name type="synonym">Freshwater snail</name>
    <dbReference type="NCBI Taxonomy" id="6526"/>
    <lineage>
        <taxon>Eukaryota</taxon>
        <taxon>Metazoa</taxon>
        <taxon>Spiralia</taxon>
        <taxon>Lophotrochozoa</taxon>
        <taxon>Mollusca</taxon>
        <taxon>Gastropoda</taxon>
        <taxon>Heterobranchia</taxon>
        <taxon>Euthyneura</taxon>
        <taxon>Panpulmonata</taxon>
        <taxon>Hygrophila</taxon>
        <taxon>Lymnaeoidea</taxon>
        <taxon>Planorbidae</taxon>
        <taxon>Biomphalaria</taxon>
    </lineage>
</organism>
<protein>
    <submittedName>
        <fullName evidence="2">Uncharacterized protein</fullName>
    </submittedName>
</protein>
<dbReference type="KEGG" id="bgt:106051027"/>
<feature type="region of interest" description="Disordered" evidence="1">
    <location>
        <begin position="74"/>
        <end position="104"/>
    </location>
</feature>
<dbReference type="AlphaFoldDB" id="A0A2C9LVU0"/>
<dbReference type="VEuPathDB" id="VectorBase:BGLB035591"/>